<feature type="domain" description="Aldehyde dehydrogenase" evidence="2">
    <location>
        <begin position="15"/>
        <end position="474"/>
    </location>
</feature>
<name>A0ABW1CNR1_9ACTN</name>
<dbReference type="InterPro" id="IPR016160">
    <property type="entry name" value="Ald_DH_CS_CYS"/>
</dbReference>
<comment type="caution">
    <text evidence="3">The sequence shown here is derived from an EMBL/GenBank/DDBJ whole genome shotgun (WGS) entry which is preliminary data.</text>
</comment>
<dbReference type="Proteomes" id="UP001596058">
    <property type="component" value="Unassembled WGS sequence"/>
</dbReference>
<reference evidence="4" key="1">
    <citation type="journal article" date="2019" name="Int. J. Syst. Evol. Microbiol.">
        <title>The Global Catalogue of Microorganisms (GCM) 10K type strain sequencing project: providing services to taxonomists for standard genome sequencing and annotation.</title>
        <authorList>
            <consortium name="The Broad Institute Genomics Platform"/>
            <consortium name="The Broad Institute Genome Sequencing Center for Infectious Disease"/>
            <person name="Wu L."/>
            <person name="Ma J."/>
        </authorList>
    </citation>
    <scope>NUCLEOTIDE SEQUENCE [LARGE SCALE GENOMIC DNA]</scope>
    <source>
        <strain evidence="4">CCUG 53903</strain>
    </source>
</reference>
<dbReference type="PANTHER" id="PTHR43353:SF5">
    <property type="entry name" value="SUCCINATE-SEMIALDEHYDE DEHYDROGENASE, MITOCHONDRIAL"/>
    <property type="match status" value="1"/>
</dbReference>
<dbReference type="Gene3D" id="3.40.309.10">
    <property type="entry name" value="Aldehyde Dehydrogenase, Chain A, domain 2"/>
    <property type="match status" value="1"/>
</dbReference>
<evidence type="ECO:0000259" key="2">
    <source>
        <dbReference type="Pfam" id="PF00171"/>
    </source>
</evidence>
<dbReference type="InterPro" id="IPR050740">
    <property type="entry name" value="Aldehyde_DH_Superfamily"/>
</dbReference>
<dbReference type="InterPro" id="IPR016161">
    <property type="entry name" value="Ald_DH/histidinol_DH"/>
</dbReference>
<keyword evidence="4" id="KW-1185">Reference proteome</keyword>
<dbReference type="EMBL" id="JBHSPA010000023">
    <property type="protein sequence ID" value="MFC5826121.1"/>
    <property type="molecule type" value="Genomic_DNA"/>
</dbReference>
<sequence length="484" mass="51678">MTSLRRQDNYFDGGWVAADTTSTYTVVNPATGDPVTVIPETSEAQVDQAVRAAAEAWRTWRRTNPFKRAGLLHLIGDRVAAAVDAIATEITVEMGKPLNEARGEVRKLAQAFHFYAEETTRTFGSVVPNAEDGFTSIVQREPVGVVAAITPWNYPVELVGWKLAAALGAGCTIVVKPSEYSPSSAVEVFRCLDEVGLPPGVANLVLGAGTPGRALASHELVNKIAFTGSAATGAAITRSSSGVVPMSMELGGSCPLIVTAHADLDAAVTGTVRRSFRNAGQICIAINRAYVHEDLYPAYLDRLRERIAALVVGDGMKQPDADMGPVTNLEILERCDRHVDDARQQGARVVTGGGRLEKLAPGYFFEPTVLADTKQDMLVMHEETFGPLLGVTPFRDLADAIGAANSTPAGLAAYVYSNDLAETFRLGRELDFGNVAVNNVDAGIMNAPYGGRKGSGYGYEHGRAGLDGYLQLKHLRIRHGDGHD</sequence>
<dbReference type="SUPFAM" id="SSF53720">
    <property type="entry name" value="ALDH-like"/>
    <property type="match status" value="1"/>
</dbReference>
<dbReference type="Gene3D" id="3.40.605.10">
    <property type="entry name" value="Aldehyde Dehydrogenase, Chain A, domain 1"/>
    <property type="match status" value="1"/>
</dbReference>
<dbReference type="InterPro" id="IPR015590">
    <property type="entry name" value="Aldehyde_DH_dom"/>
</dbReference>
<dbReference type="Pfam" id="PF00171">
    <property type="entry name" value="Aldedh"/>
    <property type="match status" value="1"/>
</dbReference>
<protein>
    <submittedName>
        <fullName evidence="3">Aldehyde dehydrogenase family protein</fullName>
    </submittedName>
</protein>
<dbReference type="RefSeq" id="WP_379515627.1">
    <property type="nucleotide sequence ID" value="NZ_JBHSPA010000023.1"/>
</dbReference>
<accession>A0ABW1CNR1</accession>
<dbReference type="PANTHER" id="PTHR43353">
    <property type="entry name" value="SUCCINATE-SEMIALDEHYDE DEHYDROGENASE, MITOCHONDRIAL"/>
    <property type="match status" value="1"/>
</dbReference>
<gene>
    <name evidence="3" type="ORF">ACFPZ3_19820</name>
</gene>
<dbReference type="InterPro" id="IPR016163">
    <property type="entry name" value="Ald_DH_C"/>
</dbReference>
<proteinExistence type="predicted"/>
<evidence type="ECO:0000313" key="3">
    <source>
        <dbReference type="EMBL" id="MFC5826121.1"/>
    </source>
</evidence>
<dbReference type="InterPro" id="IPR016162">
    <property type="entry name" value="Ald_DH_N"/>
</dbReference>
<keyword evidence="1" id="KW-0560">Oxidoreductase</keyword>
<organism evidence="3 4">
    <name type="scientific">Nonomuraea insulae</name>
    <dbReference type="NCBI Taxonomy" id="1616787"/>
    <lineage>
        <taxon>Bacteria</taxon>
        <taxon>Bacillati</taxon>
        <taxon>Actinomycetota</taxon>
        <taxon>Actinomycetes</taxon>
        <taxon>Streptosporangiales</taxon>
        <taxon>Streptosporangiaceae</taxon>
        <taxon>Nonomuraea</taxon>
    </lineage>
</organism>
<dbReference type="PROSITE" id="PS00070">
    <property type="entry name" value="ALDEHYDE_DEHYDR_CYS"/>
    <property type="match status" value="1"/>
</dbReference>
<evidence type="ECO:0000256" key="1">
    <source>
        <dbReference type="ARBA" id="ARBA00023002"/>
    </source>
</evidence>
<evidence type="ECO:0000313" key="4">
    <source>
        <dbReference type="Proteomes" id="UP001596058"/>
    </source>
</evidence>